<protein>
    <recommendedName>
        <fullName evidence="1">DNA-directed RNA polymerase</fullName>
        <ecNumber evidence="1">2.7.7.6</ecNumber>
    </recommendedName>
</protein>
<evidence type="ECO:0000256" key="3">
    <source>
        <dbReference type="ARBA" id="ARBA00022833"/>
    </source>
</evidence>
<dbReference type="InterPro" id="IPR015700">
    <property type="entry name" value="RPC1"/>
</dbReference>
<accession>A0A448WTA8</accession>
<dbReference type="GO" id="GO:0003677">
    <property type="term" value="F:DNA binding"/>
    <property type="evidence" value="ECO:0007669"/>
    <property type="project" value="InterPro"/>
</dbReference>
<evidence type="ECO:0000313" key="5">
    <source>
        <dbReference type="EMBL" id="VEL19736.1"/>
    </source>
</evidence>
<keyword evidence="6" id="KW-1185">Reference proteome</keyword>
<evidence type="ECO:0000313" key="6">
    <source>
        <dbReference type="Proteomes" id="UP000784294"/>
    </source>
</evidence>
<dbReference type="GO" id="GO:0006351">
    <property type="term" value="P:DNA-templated transcription"/>
    <property type="evidence" value="ECO:0007669"/>
    <property type="project" value="InterPro"/>
</dbReference>
<reference evidence="5" key="1">
    <citation type="submission" date="2018-11" db="EMBL/GenBank/DDBJ databases">
        <authorList>
            <consortium name="Pathogen Informatics"/>
        </authorList>
    </citation>
    <scope>NUCLEOTIDE SEQUENCE</scope>
</reference>
<dbReference type="GO" id="GO:0046872">
    <property type="term" value="F:metal ion binding"/>
    <property type="evidence" value="ECO:0007669"/>
    <property type="project" value="UniProtKB-KW"/>
</dbReference>
<evidence type="ECO:0000256" key="2">
    <source>
        <dbReference type="ARBA" id="ARBA00022723"/>
    </source>
</evidence>
<evidence type="ECO:0000256" key="1">
    <source>
        <dbReference type="ARBA" id="ARBA00012418"/>
    </source>
</evidence>
<dbReference type="Proteomes" id="UP000784294">
    <property type="component" value="Unassembled WGS sequence"/>
</dbReference>
<keyword evidence="2" id="KW-0479">Metal-binding</keyword>
<sequence length="211" mass="23536">MLLFILPPLSTISTDRQFFSSHVLPRLLSAKQLSLLGQHTLLTSWRLTRTHLRLLLTLAKEKWNRALIEPGTAVGALCGQSIGEPATQMTLKTFHFAGVASMNITQGVPRMREIVNAVSNIRTPLITVALLDPTSSELAKQVKLSIEPTRLADVSLRLRQCLLPEDIYVSIHLDLTRMARRNLTPAKIATAIRLAKLKKKIKLTVRGKLEH</sequence>
<dbReference type="OrthoDB" id="270392at2759"/>
<dbReference type="EMBL" id="CAAALY010043028">
    <property type="protein sequence ID" value="VEL19736.1"/>
    <property type="molecule type" value="Genomic_DNA"/>
</dbReference>
<dbReference type="EC" id="2.7.7.6" evidence="1"/>
<name>A0A448WTA8_9PLAT</name>
<dbReference type="Pfam" id="PF04998">
    <property type="entry name" value="RNA_pol_Rpb1_5"/>
    <property type="match status" value="1"/>
</dbReference>
<organism evidence="5 6">
    <name type="scientific">Protopolystoma xenopodis</name>
    <dbReference type="NCBI Taxonomy" id="117903"/>
    <lineage>
        <taxon>Eukaryota</taxon>
        <taxon>Metazoa</taxon>
        <taxon>Spiralia</taxon>
        <taxon>Lophotrochozoa</taxon>
        <taxon>Platyhelminthes</taxon>
        <taxon>Monogenea</taxon>
        <taxon>Polyopisthocotylea</taxon>
        <taxon>Polystomatidea</taxon>
        <taxon>Polystomatidae</taxon>
        <taxon>Protopolystoma</taxon>
    </lineage>
</organism>
<gene>
    <name evidence="5" type="ORF">PXEA_LOCUS13176</name>
</gene>
<feature type="domain" description="RNA polymerase Rpb1" evidence="4">
    <location>
        <begin position="67"/>
        <end position="143"/>
    </location>
</feature>
<keyword evidence="3" id="KW-0862">Zinc</keyword>
<dbReference type="SUPFAM" id="SSF64484">
    <property type="entry name" value="beta and beta-prime subunits of DNA dependent RNA-polymerase"/>
    <property type="match status" value="1"/>
</dbReference>
<dbReference type="PANTHER" id="PTHR48446:SF1">
    <property type="entry name" value="DNA-DIRECTED RNA POLYMERASE SUBUNIT BETA' N-TERMINAL SECTION"/>
    <property type="match status" value="1"/>
</dbReference>
<dbReference type="AlphaFoldDB" id="A0A448WTA8"/>
<dbReference type="PANTHER" id="PTHR48446">
    <property type="entry name" value="DNA-DIRECTED RNA POLYMERASE SUBUNIT BETA' N-TERMINAL SECTION"/>
    <property type="match status" value="1"/>
</dbReference>
<dbReference type="InterPro" id="IPR007081">
    <property type="entry name" value="RNA_pol_Rpb1_5"/>
</dbReference>
<evidence type="ECO:0000259" key="4">
    <source>
        <dbReference type="Pfam" id="PF04998"/>
    </source>
</evidence>
<comment type="caution">
    <text evidence="5">The sequence shown here is derived from an EMBL/GenBank/DDBJ whole genome shotgun (WGS) entry which is preliminary data.</text>
</comment>
<dbReference type="GO" id="GO:0003899">
    <property type="term" value="F:DNA-directed RNA polymerase activity"/>
    <property type="evidence" value="ECO:0007669"/>
    <property type="project" value="UniProtKB-EC"/>
</dbReference>
<proteinExistence type="predicted"/>